<dbReference type="RefSeq" id="WP_115842138.1">
    <property type="nucleotide sequence ID" value="NZ_QTJR01000005.1"/>
</dbReference>
<proteinExistence type="predicted"/>
<name>A0A3D8VE80_9GAMM</name>
<accession>A0A3D8VE80</accession>
<feature type="transmembrane region" description="Helical" evidence="1">
    <location>
        <begin position="74"/>
        <end position="92"/>
    </location>
</feature>
<dbReference type="Proteomes" id="UP000256829">
    <property type="component" value="Unassembled WGS sequence"/>
</dbReference>
<sequence>MSESMLSACLLSAAFASAIAGMGWLALSMPVHAQQVWGDVVSPVSARALRWVGASGLLVALALCLAVDHASMATLVWVMTLAASALAIAFALSSRPAWLRGLAPWVRVPKSRPAR</sequence>
<evidence type="ECO:0000256" key="1">
    <source>
        <dbReference type="SAM" id="Phobius"/>
    </source>
</evidence>
<dbReference type="Pfam" id="PF11804">
    <property type="entry name" value="DUF3325"/>
    <property type="match status" value="1"/>
</dbReference>
<dbReference type="EMBL" id="QTJR01000005">
    <property type="protein sequence ID" value="RDY67371.1"/>
    <property type="molecule type" value="Genomic_DNA"/>
</dbReference>
<keyword evidence="3" id="KW-1185">Reference proteome</keyword>
<keyword evidence="1" id="KW-0812">Transmembrane</keyword>
<comment type="caution">
    <text evidence="2">The sequence shown here is derived from an EMBL/GenBank/DDBJ whole genome shotgun (WGS) entry which is preliminary data.</text>
</comment>
<organism evidence="2 3">
    <name type="scientific">Lysobacter soli</name>
    <dbReference type="NCBI Taxonomy" id="453783"/>
    <lineage>
        <taxon>Bacteria</taxon>
        <taxon>Pseudomonadati</taxon>
        <taxon>Pseudomonadota</taxon>
        <taxon>Gammaproteobacteria</taxon>
        <taxon>Lysobacterales</taxon>
        <taxon>Lysobacteraceae</taxon>
        <taxon>Lysobacter</taxon>
    </lineage>
</organism>
<keyword evidence="1" id="KW-0472">Membrane</keyword>
<dbReference type="InterPro" id="IPR021762">
    <property type="entry name" value="DUF3325"/>
</dbReference>
<keyword evidence="1" id="KW-1133">Transmembrane helix</keyword>
<evidence type="ECO:0000313" key="3">
    <source>
        <dbReference type="Proteomes" id="UP000256829"/>
    </source>
</evidence>
<reference evidence="2 3" key="1">
    <citation type="submission" date="2018-08" db="EMBL/GenBank/DDBJ databases">
        <title>Lysobacter soli KCTC 22011, whole genome shotgun sequence.</title>
        <authorList>
            <person name="Zhang X."/>
            <person name="Feng G."/>
            <person name="Zhu H."/>
        </authorList>
    </citation>
    <scope>NUCLEOTIDE SEQUENCE [LARGE SCALE GENOMIC DNA]</scope>
    <source>
        <strain evidence="2 3">KCTC 22011</strain>
    </source>
</reference>
<gene>
    <name evidence="2" type="ORF">DX912_08825</name>
</gene>
<evidence type="ECO:0000313" key="2">
    <source>
        <dbReference type="EMBL" id="RDY67371.1"/>
    </source>
</evidence>
<feature type="transmembrane region" description="Helical" evidence="1">
    <location>
        <begin position="49"/>
        <end position="67"/>
    </location>
</feature>
<protein>
    <submittedName>
        <fullName evidence="2">DUF3325 domain-containing protein</fullName>
    </submittedName>
</protein>
<dbReference type="AlphaFoldDB" id="A0A3D8VE80"/>